<keyword evidence="4" id="KW-1185">Reference proteome</keyword>
<protein>
    <submittedName>
        <fullName evidence="3">Uncharacterized protein</fullName>
    </submittedName>
</protein>
<feature type="coiled-coil region" evidence="1">
    <location>
        <begin position="246"/>
        <end position="301"/>
    </location>
</feature>
<dbReference type="Proteomes" id="UP000289738">
    <property type="component" value="Unassembled WGS sequence"/>
</dbReference>
<dbReference type="InterPro" id="IPR004252">
    <property type="entry name" value="Probable_transposase_24"/>
</dbReference>
<dbReference type="Pfam" id="PF03004">
    <property type="entry name" value="Transposase_24"/>
    <property type="match status" value="1"/>
</dbReference>
<dbReference type="EMBL" id="SDMP01000021">
    <property type="protein sequence ID" value="RYQ81070.1"/>
    <property type="molecule type" value="Genomic_DNA"/>
</dbReference>
<evidence type="ECO:0000313" key="4">
    <source>
        <dbReference type="Proteomes" id="UP000289738"/>
    </source>
</evidence>
<comment type="caution">
    <text evidence="3">The sequence shown here is derived from an EMBL/GenBank/DDBJ whole genome shotgun (WGS) entry which is preliminary data.</text>
</comment>
<sequence length="414" mass="47764">MTIGSICVMNWPHGRGRGRIFTSIPRTSKSSSATPTTLSTPVMSQADLHQTTMHKNFIWYWECNLMIRKIYDHWIARRLQQMMWDVHKGHNYLTIWIRLNIKRALDNYFSTDERFRRRCLTNRANKVSLRSSKYTGGLVTFMKTKSRLLEREVTLVETFKYTYTFNKERFDDERSAAYYEDYTHRMEVETQQSHPSGDDLSSEASVINSDRNRVYGLGSLFISGLYTSILAVSFTSATSPADLEKVVDLKGQVQKLTQELHQQTQQSDVRYNEFLVCVGATDSLELQVREDLERLERLRGQMVVYNEQMRAGSSDDATRALTSSPSPPLQQETTTTTMITGIRMCGRTNDKEIRKISGKRSFMNMVQSKKGSSDDSDEDYLISDEIEEVSDCLGEYSSSLEIQQKFNKKRNSID</sequence>
<name>A0A444WUJ7_ARAHY</name>
<evidence type="ECO:0000256" key="2">
    <source>
        <dbReference type="SAM" id="MobiDB-lite"/>
    </source>
</evidence>
<organism evidence="3 4">
    <name type="scientific">Arachis hypogaea</name>
    <name type="common">Peanut</name>
    <dbReference type="NCBI Taxonomy" id="3818"/>
    <lineage>
        <taxon>Eukaryota</taxon>
        <taxon>Viridiplantae</taxon>
        <taxon>Streptophyta</taxon>
        <taxon>Embryophyta</taxon>
        <taxon>Tracheophyta</taxon>
        <taxon>Spermatophyta</taxon>
        <taxon>Magnoliopsida</taxon>
        <taxon>eudicotyledons</taxon>
        <taxon>Gunneridae</taxon>
        <taxon>Pentapetalae</taxon>
        <taxon>rosids</taxon>
        <taxon>fabids</taxon>
        <taxon>Fabales</taxon>
        <taxon>Fabaceae</taxon>
        <taxon>Papilionoideae</taxon>
        <taxon>50 kb inversion clade</taxon>
        <taxon>dalbergioids sensu lato</taxon>
        <taxon>Dalbergieae</taxon>
        <taxon>Pterocarpus clade</taxon>
        <taxon>Arachis</taxon>
    </lineage>
</organism>
<dbReference type="AlphaFoldDB" id="A0A444WUJ7"/>
<evidence type="ECO:0000256" key="1">
    <source>
        <dbReference type="SAM" id="Coils"/>
    </source>
</evidence>
<reference evidence="3 4" key="1">
    <citation type="submission" date="2019-01" db="EMBL/GenBank/DDBJ databases">
        <title>Sequencing of cultivated peanut Arachis hypogaea provides insights into genome evolution and oil improvement.</title>
        <authorList>
            <person name="Chen X."/>
        </authorList>
    </citation>
    <scope>NUCLEOTIDE SEQUENCE [LARGE SCALE GENOMIC DNA]</scope>
    <source>
        <strain evidence="4">cv. Fuhuasheng</strain>
        <tissue evidence="3">Leaves</tissue>
    </source>
</reference>
<gene>
    <name evidence="3" type="ORF">Ahy_Scaffold1g107079</name>
</gene>
<feature type="compositionally biased region" description="Low complexity" evidence="2">
    <location>
        <begin position="321"/>
        <end position="332"/>
    </location>
</feature>
<accession>A0A444WUJ7</accession>
<keyword evidence="1" id="KW-0175">Coiled coil</keyword>
<proteinExistence type="predicted"/>
<feature type="region of interest" description="Disordered" evidence="2">
    <location>
        <begin position="313"/>
        <end position="332"/>
    </location>
</feature>
<evidence type="ECO:0000313" key="3">
    <source>
        <dbReference type="EMBL" id="RYQ81070.1"/>
    </source>
</evidence>